<dbReference type="EMBL" id="SOAU01000001">
    <property type="protein sequence ID" value="TDT15607.1"/>
    <property type="molecule type" value="Genomic_DNA"/>
</dbReference>
<dbReference type="SUPFAM" id="SSF55874">
    <property type="entry name" value="ATPase domain of HSP90 chaperone/DNA topoisomerase II/histidine kinase"/>
    <property type="match status" value="1"/>
</dbReference>
<evidence type="ECO:0000256" key="1">
    <source>
        <dbReference type="SAM" id="Phobius"/>
    </source>
</evidence>
<organism evidence="2 3">
    <name type="scientific">Ilumatobacter fluminis</name>
    <dbReference type="NCBI Taxonomy" id="467091"/>
    <lineage>
        <taxon>Bacteria</taxon>
        <taxon>Bacillati</taxon>
        <taxon>Actinomycetota</taxon>
        <taxon>Acidimicrobiia</taxon>
        <taxon>Acidimicrobiales</taxon>
        <taxon>Ilumatobacteraceae</taxon>
        <taxon>Ilumatobacter</taxon>
    </lineage>
</organism>
<dbReference type="Gene3D" id="3.30.565.10">
    <property type="entry name" value="Histidine kinase-like ATPase, C-terminal domain"/>
    <property type="match status" value="1"/>
</dbReference>
<keyword evidence="2" id="KW-0418">Kinase</keyword>
<feature type="transmembrane region" description="Helical" evidence="1">
    <location>
        <begin position="90"/>
        <end position="109"/>
    </location>
</feature>
<keyword evidence="2" id="KW-0808">Transferase</keyword>
<feature type="transmembrane region" description="Helical" evidence="1">
    <location>
        <begin position="150"/>
        <end position="171"/>
    </location>
</feature>
<evidence type="ECO:0000313" key="3">
    <source>
        <dbReference type="Proteomes" id="UP000294558"/>
    </source>
</evidence>
<feature type="transmembrane region" description="Helical" evidence="1">
    <location>
        <begin position="59"/>
        <end position="78"/>
    </location>
</feature>
<reference evidence="2 3" key="1">
    <citation type="submission" date="2019-03" db="EMBL/GenBank/DDBJ databases">
        <title>Sequencing the genomes of 1000 actinobacteria strains.</title>
        <authorList>
            <person name="Klenk H.-P."/>
        </authorList>
    </citation>
    <scope>NUCLEOTIDE SEQUENCE [LARGE SCALE GENOMIC DNA]</scope>
    <source>
        <strain evidence="2 3">DSM 18936</strain>
    </source>
</reference>
<evidence type="ECO:0000313" key="2">
    <source>
        <dbReference type="EMBL" id="TDT15607.1"/>
    </source>
</evidence>
<protein>
    <submittedName>
        <fullName evidence="2">Signal transduction histidine kinase</fullName>
    </submittedName>
</protein>
<keyword evidence="1" id="KW-1133">Transmembrane helix</keyword>
<accession>A0A4R7HWV1</accession>
<proteinExistence type="predicted"/>
<keyword evidence="1" id="KW-0812">Transmembrane</keyword>
<keyword evidence="1" id="KW-0472">Membrane</keyword>
<dbReference type="Proteomes" id="UP000294558">
    <property type="component" value="Unassembled WGS sequence"/>
</dbReference>
<feature type="transmembrane region" description="Helical" evidence="1">
    <location>
        <begin position="121"/>
        <end position="144"/>
    </location>
</feature>
<dbReference type="InterPro" id="IPR036890">
    <property type="entry name" value="HATPase_C_sf"/>
</dbReference>
<dbReference type="AlphaFoldDB" id="A0A4R7HWV1"/>
<feature type="transmembrane region" description="Helical" evidence="1">
    <location>
        <begin position="183"/>
        <end position="202"/>
    </location>
</feature>
<dbReference type="GO" id="GO:0016301">
    <property type="term" value="F:kinase activity"/>
    <property type="evidence" value="ECO:0007669"/>
    <property type="project" value="UniProtKB-KW"/>
</dbReference>
<name>A0A4R7HWV1_9ACTN</name>
<feature type="transmembrane region" description="Helical" evidence="1">
    <location>
        <begin position="214"/>
        <end position="234"/>
    </location>
</feature>
<comment type="caution">
    <text evidence="2">The sequence shown here is derived from an EMBL/GenBank/DDBJ whole genome shotgun (WGS) entry which is preliminary data.</text>
</comment>
<keyword evidence="3" id="KW-1185">Reference proteome</keyword>
<gene>
    <name evidence="2" type="ORF">BDK89_1182</name>
</gene>
<sequence>MSSIGRGEGVDGGRLSTVGSSAAGALGDEPSRLDLWLALLAGDRVWGDGDEDPSTREQAVCAFMLVALLGTLLVQWVALASRTTGDREQLAIMSAASVVAAGLLAIRPVRLLLGRQTKPPGFLFSLVWRGLAYLTLIATTVALIGQFRFLAAIPLGLLGGSDALLTLWAIGVQPAPRQWARRFLFSTVHFGVLGAMLAALFFDAEPSTLSTMLSIYVAMWLGVIVAGIAVLGMNKLSALVDVDRARKEEQVRERERLMRAHWLHDDVLSEVHLSTLRLKSVGDLDAARAELEELDHRLRLRQLDEVMRGGEPHLYEILQPHLRRIQSLGIQLYRVPPLELTNRRTDSESAQLFHRAVSVLTSNAINADATRLAIDLFEVDGGQISLTVTDDAGGFDLDAVPAGRGLSNLVADLGADRVRRRDTQNGSAVTVTLPLSPEPARRAVSKENT</sequence>